<keyword evidence="3" id="KW-1185">Reference proteome</keyword>
<proteinExistence type="predicted"/>
<name>A0AA35PJR9_9SAUR</name>
<evidence type="ECO:0000313" key="3">
    <source>
        <dbReference type="Proteomes" id="UP001178461"/>
    </source>
</evidence>
<dbReference type="Proteomes" id="UP001178461">
    <property type="component" value="Chromosome 12"/>
</dbReference>
<sequence length="189" mass="20168">MGCCLRSLLDRLHPDFAVAESPGCANAPRSFVPGNQVFARNFVGDIPWVPATVVGVTGPHSYQVALENGPLWRRHIDQLRRRVGDLDSTAVPPTVLVAPEQTLIDGEAPPTPLSQTAGMEPNQAASEGLPDFSQIQTTAVPDIPPTRLAEVPPTAVDPGDLVSTPTRVAPQPQQESGGYPRPRYRSPAV</sequence>
<dbReference type="AlphaFoldDB" id="A0AA35PJR9"/>
<dbReference type="EMBL" id="OX395137">
    <property type="protein sequence ID" value="CAI5788033.1"/>
    <property type="molecule type" value="Genomic_DNA"/>
</dbReference>
<gene>
    <name evidence="2" type="ORF">PODLI_1B033595</name>
</gene>
<feature type="region of interest" description="Disordered" evidence="1">
    <location>
        <begin position="104"/>
        <end position="189"/>
    </location>
</feature>
<reference evidence="2" key="1">
    <citation type="submission" date="2022-12" db="EMBL/GenBank/DDBJ databases">
        <authorList>
            <person name="Alioto T."/>
            <person name="Alioto T."/>
            <person name="Gomez Garrido J."/>
        </authorList>
    </citation>
    <scope>NUCLEOTIDE SEQUENCE</scope>
</reference>
<evidence type="ECO:0000256" key="1">
    <source>
        <dbReference type="SAM" id="MobiDB-lite"/>
    </source>
</evidence>
<organism evidence="2 3">
    <name type="scientific">Podarcis lilfordi</name>
    <name type="common">Lilford's wall lizard</name>
    <dbReference type="NCBI Taxonomy" id="74358"/>
    <lineage>
        <taxon>Eukaryota</taxon>
        <taxon>Metazoa</taxon>
        <taxon>Chordata</taxon>
        <taxon>Craniata</taxon>
        <taxon>Vertebrata</taxon>
        <taxon>Euteleostomi</taxon>
        <taxon>Lepidosauria</taxon>
        <taxon>Squamata</taxon>
        <taxon>Bifurcata</taxon>
        <taxon>Unidentata</taxon>
        <taxon>Episquamata</taxon>
        <taxon>Laterata</taxon>
        <taxon>Lacertibaenia</taxon>
        <taxon>Lacertidae</taxon>
        <taxon>Podarcis</taxon>
    </lineage>
</organism>
<evidence type="ECO:0000313" key="2">
    <source>
        <dbReference type="EMBL" id="CAI5788033.1"/>
    </source>
</evidence>
<protein>
    <submittedName>
        <fullName evidence="2">Uncharacterized protein</fullName>
    </submittedName>
</protein>
<feature type="compositionally biased region" description="Polar residues" evidence="1">
    <location>
        <begin position="163"/>
        <end position="176"/>
    </location>
</feature>
<accession>A0AA35PJR9</accession>